<proteinExistence type="predicted"/>
<gene>
    <name evidence="2" type="ORF">SAMN04490355_104219</name>
</gene>
<sequence>MQLSKEELTLIEDSLRQAKQIYLMLVYQEKKQLDDAKKEIIRILTVEKIGKRTDAKIDTLSAEINKHKEELTKQEKQINKFDALIEKVQSALATYS</sequence>
<feature type="coiled-coil region" evidence="1">
    <location>
        <begin position="57"/>
        <end position="84"/>
    </location>
</feature>
<name>A0A1I4N7T0_9FIRM</name>
<keyword evidence="1" id="KW-0175">Coiled coil</keyword>
<organism evidence="2 3">
    <name type="scientific">Pelosinus propionicus DSM 13327</name>
    <dbReference type="NCBI Taxonomy" id="1123291"/>
    <lineage>
        <taxon>Bacteria</taxon>
        <taxon>Bacillati</taxon>
        <taxon>Bacillota</taxon>
        <taxon>Negativicutes</taxon>
        <taxon>Selenomonadales</taxon>
        <taxon>Sporomusaceae</taxon>
        <taxon>Pelosinus</taxon>
    </lineage>
</organism>
<dbReference type="Proteomes" id="UP000199520">
    <property type="component" value="Unassembled WGS sequence"/>
</dbReference>
<dbReference type="STRING" id="1123291.SAMN04490355_104219"/>
<protein>
    <submittedName>
        <fullName evidence="2">Uncharacterized protein</fullName>
    </submittedName>
</protein>
<evidence type="ECO:0000313" key="2">
    <source>
        <dbReference type="EMBL" id="SFM11622.1"/>
    </source>
</evidence>
<keyword evidence="3" id="KW-1185">Reference proteome</keyword>
<dbReference type="RefSeq" id="WP_090941149.1">
    <property type="nucleotide sequence ID" value="NZ_FOTS01000042.1"/>
</dbReference>
<evidence type="ECO:0000313" key="3">
    <source>
        <dbReference type="Proteomes" id="UP000199520"/>
    </source>
</evidence>
<reference evidence="3" key="1">
    <citation type="submission" date="2016-10" db="EMBL/GenBank/DDBJ databases">
        <authorList>
            <person name="Varghese N."/>
            <person name="Submissions S."/>
        </authorList>
    </citation>
    <scope>NUCLEOTIDE SEQUENCE [LARGE SCALE GENOMIC DNA]</scope>
    <source>
        <strain evidence="3">DSM 13327</strain>
    </source>
</reference>
<dbReference type="AlphaFoldDB" id="A0A1I4N7T0"/>
<dbReference type="EMBL" id="FOTS01000042">
    <property type="protein sequence ID" value="SFM11622.1"/>
    <property type="molecule type" value="Genomic_DNA"/>
</dbReference>
<accession>A0A1I4N7T0</accession>
<evidence type="ECO:0000256" key="1">
    <source>
        <dbReference type="SAM" id="Coils"/>
    </source>
</evidence>